<evidence type="ECO:0000313" key="2">
    <source>
        <dbReference type="EMBL" id="MBF9143248.1"/>
    </source>
</evidence>
<evidence type="ECO:0000256" key="1">
    <source>
        <dbReference type="SAM" id="MobiDB-lite"/>
    </source>
</evidence>
<feature type="compositionally biased region" description="Basic and acidic residues" evidence="1">
    <location>
        <begin position="1"/>
        <end position="13"/>
    </location>
</feature>
<reference evidence="2 3" key="1">
    <citation type="submission" date="2020-11" db="EMBL/GenBank/DDBJ databases">
        <authorList>
            <person name="Kim M.K."/>
        </authorList>
    </citation>
    <scope>NUCLEOTIDE SEQUENCE [LARGE SCALE GENOMIC DNA]</scope>
    <source>
        <strain evidence="2 3">BT439</strain>
    </source>
</reference>
<keyword evidence="3" id="KW-1185">Reference proteome</keyword>
<gene>
    <name evidence="2" type="ORF">I2I01_16495</name>
</gene>
<dbReference type="AlphaFoldDB" id="A0A931FKM9"/>
<feature type="region of interest" description="Disordered" evidence="1">
    <location>
        <begin position="1"/>
        <end position="20"/>
    </location>
</feature>
<protein>
    <submittedName>
        <fullName evidence="2">Immunity 8 family protein</fullName>
    </submittedName>
</protein>
<dbReference type="Pfam" id="PF15586">
    <property type="entry name" value="Imm8"/>
    <property type="match status" value="1"/>
</dbReference>
<organism evidence="2 3">
    <name type="scientific">Hymenobacter properus</name>
    <dbReference type="NCBI Taxonomy" id="2791026"/>
    <lineage>
        <taxon>Bacteria</taxon>
        <taxon>Pseudomonadati</taxon>
        <taxon>Bacteroidota</taxon>
        <taxon>Cytophagia</taxon>
        <taxon>Cytophagales</taxon>
        <taxon>Hymenobacteraceae</taxon>
        <taxon>Hymenobacter</taxon>
    </lineage>
</organism>
<dbReference type="InterPro" id="IPR028964">
    <property type="entry name" value="Imm8"/>
</dbReference>
<name>A0A931FKM9_9BACT</name>
<sequence>MRAEIKAYERADNEDVSSYEPDDKQVFGFTLLFSIGIKGQVGADYFEVDVASPGYLEHLMPQPFFLRHAILATDYNIPAVVALMTRYVDALEEDSWEALASKISRVARWEFEDYKA</sequence>
<comment type="caution">
    <text evidence="2">The sequence shown here is derived from an EMBL/GenBank/DDBJ whole genome shotgun (WGS) entry which is preliminary data.</text>
</comment>
<dbReference type="Proteomes" id="UP000645610">
    <property type="component" value="Unassembled WGS sequence"/>
</dbReference>
<dbReference type="EMBL" id="JADQDP010000003">
    <property type="protein sequence ID" value="MBF9143248.1"/>
    <property type="molecule type" value="Genomic_DNA"/>
</dbReference>
<accession>A0A931FKM9</accession>
<evidence type="ECO:0000313" key="3">
    <source>
        <dbReference type="Proteomes" id="UP000645610"/>
    </source>
</evidence>
<dbReference type="RefSeq" id="WP_196287558.1">
    <property type="nucleotide sequence ID" value="NZ_JADQDP010000003.1"/>
</dbReference>
<proteinExistence type="predicted"/>